<evidence type="ECO:0000313" key="11">
    <source>
        <dbReference type="Proteomes" id="UP001497644"/>
    </source>
</evidence>
<evidence type="ECO:0000256" key="5">
    <source>
        <dbReference type="ARBA" id="ARBA00022631"/>
    </source>
</evidence>
<evidence type="ECO:0000256" key="6">
    <source>
        <dbReference type="ARBA" id="ARBA00022801"/>
    </source>
</evidence>
<comment type="similarity">
    <text evidence="3 8">Belongs to the transthyretin family. 5-hydroxyisourate hydrolase subfamily.</text>
</comment>
<keyword evidence="5 8" id="KW-0659">Purine metabolism</keyword>
<proteinExistence type="inferred from homology"/>
<dbReference type="PRINTS" id="PR00189">
    <property type="entry name" value="TRNSTHYRETIN"/>
</dbReference>
<dbReference type="EMBL" id="OZ034830">
    <property type="protein sequence ID" value="CAL1687361.1"/>
    <property type="molecule type" value="Genomic_DNA"/>
</dbReference>
<evidence type="ECO:0000256" key="8">
    <source>
        <dbReference type="RuleBase" id="RU361270"/>
    </source>
</evidence>
<evidence type="ECO:0000313" key="10">
    <source>
        <dbReference type="EMBL" id="CAL1687361.1"/>
    </source>
</evidence>
<dbReference type="GO" id="GO:0006144">
    <property type="term" value="P:purine nucleobase metabolic process"/>
    <property type="evidence" value="ECO:0007669"/>
    <property type="project" value="UniProtKB-KW"/>
</dbReference>
<dbReference type="NCBIfam" id="TIGR02962">
    <property type="entry name" value="hdxy_isourate"/>
    <property type="match status" value="1"/>
</dbReference>
<dbReference type="GO" id="GO:0033971">
    <property type="term" value="F:hydroxyisourate hydrolase activity"/>
    <property type="evidence" value="ECO:0007669"/>
    <property type="project" value="UniProtKB-EC"/>
</dbReference>
<comment type="catalytic activity">
    <reaction evidence="1 8">
        <text>5-hydroxyisourate + H2O = 5-hydroxy-2-oxo-4-ureido-2,5-dihydro-1H-imidazole-5-carboxylate + H(+)</text>
        <dbReference type="Rhea" id="RHEA:23736"/>
        <dbReference type="ChEBI" id="CHEBI:15377"/>
        <dbReference type="ChEBI" id="CHEBI:15378"/>
        <dbReference type="ChEBI" id="CHEBI:18072"/>
        <dbReference type="ChEBI" id="CHEBI:58639"/>
        <dbReference type="EC" id="3.5.2.17"/>
    </reaction>
</comment>
<protein>
    <recommendedName>
        <fullName evidence="8">5-hydroxyisourate hydrolase</fullName>
        <shortName evidence="8">HIU hydrolase</shortName>
        <shortName evidence="8">HIUHase</shortName>
        <ecNumber evidence="8">3.5.2.17</ecNumber>
    </recommendedName>
</protein>
<dbReference type="EC" id="3.5.2.17" evidence="8"/>
<dbReference type="Proteomes" id="UP001497644">
    <property type="component" value="Chromosome 7"/>
</dbReference>
<dbReference type="SMART" id="SM00095">
    <property type="entry name" value="TR_THY"/>
    <property type="match status" value="1"/>
</dbReference>
<dbReference type="Pfam" id="PF00576">
    <property type="entry name" value="Transthyretin"/>
    <property type="match status" value="1"/>
</dbReference>
<evidence type="ECO:0000256" key="2">
    <source>
        <dbReference type="ARBA" id="ARBA00002704"/>
    </source>
</evidence>
<accession>A0AAV2P5Y6</accession>
<dbReference type="AlphaFoldDB" id="A0AAV2P5Y6"/>
<feature type="binding site" evidence="7">
    <location>
        <position position="75"/>
    </location>
    <ligand>
        <name>substrate</name>
    </ligand>
</feature>
<gene>
    <name evidence="10" type="ORF">LPLAT_LOCUS12586</name>
</gene>
<dbReference type="InterPro" id="IPR023419">
    <property type="entry name" value="Transthyretin_CS"/>
</dbReference>
<dbReference type="SUPFAM" id="SSF49472">
    <property type="entry name" value="Transthyretin (synonym: prealbumin)"/>
    <property type="match status" value="1"/>
</dbReference>
<dbReference type="PANTHER" id="PTHR10395:SF7">
    <property type="entry name" value="5-HYDROXYISOURATE HYDROLASE"/>
    <property type="match status" value="1"/>
</dbReference>
<dbReference type="Gene3D" id="2.60.40.180">
    <property type="entry name" value="Transthyretin/hydroxyisourate hydrolase domain"/>
    <property type="match status" value="1"/>
</dbReference>
<dbReference type="InterPro" id="IPR000895">
    <property type="entry name" value="Transthyretin/HIU_hydrolase"/>
</dbReference>
<organism evidence="10 11">
    <name type="scientific">Lasius platythorax</name>
    <dbReference type="NCBI Taxonomy" id="488582"/>
    <lineage>
        <taxon>Eukaryota</taxon>
        <taxon>Metazoa</taxon>
        <taxon>Ecdysozoa</taxon>
        <taxon>Arthropoda</taxon>
        <taxon>Hexapoda</taxon>
        <taxon>Insecta</taxon>
        <taxon>Pterygota</taxon>
        <taxon>Neoptera</taxon>
        <taxon>Endopterygota</taxon>
        <taxon>Hymenoptera</taxon>
        <taxon>Apocrita</taxon>
        <taxon>Aculeata</taxon>
        <taxon>Formicoidea</taxon>
        <taxon>Formicidae</taxon>
        <taxon>Formicinae</taxon>
        <taxon>Lasius</taxon>
        <taxon>Lasius</taxon>
    </lineage>
</organism>
<comment type="function">
    <text evidence="2">Catalyzes the hydrolysis of 5-hydroxyisourate (HIU) to 2-oxo-4-hydroxy-4-carboxy-5-ureidoimidazoline (OHCU).</text>
</comment>
<dbReference type="CDD" id="cd05822">
    <property type="entry name" value="TLP_HIUase"/>
    <property type="match status" value="1"/>
</dbReference>
<dbReference type="PANTHER" id="PTHR10395">
    <property type="entry name" value="URICASE AND TRANSTHYRETIN-RELATED"/>
    <property type="match status" value="1"/>
</dbReference>
<evidence type="ECO:0000256" key="1">
    <source>
        <dbReference type="ARBA" id="ARBA00001043"/>
    </source>
</evidence>
<dbReference type="InterPro" id="IPR023416">
    <property type="entry name" value="Transthyretin/HIU_hydrolase_d"/>
</dbReference>
<comment type="subunit">
    <text evidence="4 8">Homotetramer.</text>
</comment>
<name>A0AAV2P5Y6_9HYME</name>
<evidence type="ECO:0000259" key="9">
    <source>
        <dbReference type="SMART" id="SM00095"/>
    </source>
</evidence>
<feature type="binding site" evidence="7">
    <location>
        <position position="37"/>
    </location>
    <ligand>
        <name>substrate</name>
    </ligand>
</feature>
<feature type="domain" description="Transthyretin/hydroxyisourate hydrolase" evidence="9">
    <location>
        <begin position="29"/>
        <end position="143"/>
    </location>
</feature>
<dbReference type="InterPro" id="IPR023418">
    <property type="entry name" value="Thyroxine_BS"/>
</dbReference>
<sequence>MNARRDDSGVDHCAFSNRQNMTTSVNLNEAKLNITTHVLDISRGLPAGGLAVCLYKFENDKWILLKESTTGSNGRCADLLQDERENSVPGRFKIEFRVNDYFRRNATNSMYPLIDVVFDVQNPREHYHIPLLLSPFGFTTYRGT</sequence>
<dbReference type="InterPro" id="IPR036817">
    <property type="entry name" value="Transthyretin/HIU_hydrolase_sf"/>
</dbReference>
<evidence type="ECO:0000256" key="4">
    <source>
        <dbReference type="ARBA" id="ARBA00011881"/>
    </source>
</evidence>
<evidence type="ECO:0000256" key="3">
    <source>
        <dbReference type="ARBA" id="ARBA00009850"/>
    </source>
</evidence>
<dbReference type="PROSITE" id="PS00768">
    <property type="entry name" value="TRANSTHYRETIN_1"/>
    <property type="match status" value="1"/>
</dbReference>
<keyword evidence="6 8" id="KW-0378">Hydrolase</keyword>
<keyword evidence="11" id="KW-1185">Reference proteome</keyword>
<evidence type="ECO:0000256" key="7">
    <source>
        <dbReference type="PIRSR" id="PIRSR600895-51"/>
    </source>
</evidence>
<reference evidence="10" key="1">
    <citation type="submission" date="2024-04" db="EMBL/GenBank/DDBJ databases">
        <authorList>
            <consortium name="Molecular Ecology Group"/>
        </authorList>
    </citation>
    <scope>NUCLEOTIDE SEQUENCE</scope>
</reference>
<dbReference type="InterPro" id="IPR014306">
    <property type="entry name" value="Hydroxyisourate_hydrolase"/>
</dbReference>
<feature type="binding site" evidence="7">
    <location>
        <position position="141"/>
    </location>
    <ligand>
        <name>substrate</name>
    </ligand>
</feature>
<dbReference type="PROSITE" id="PS00769">
    <property type="entry name" value="TRANSTHYRETIN_2"/>
    <property type="match status" value="1"/>
</dbReference>